<dbReference type="Proteomes" id="UP000196230">
    <property type="component" value="Unassembled WGS sequence"/>
</dbReference>
<organism evidence="2 3">
    <name type="scientific">Micrococcus lylae</name>
    <dbReference type="NCBI Taxonomy" id="1273"/>
    <lineage>
        <taxon>Bacteria</taxon>
        <taxon>Bacillati</taxon>
        <taxon>Actinomycetota</taxon>
        <taxon>Actinomycetes</taxon>
        <taxon>Micrococcales</taxon>
        <taxon>Micrococcaceae</taxon>
        <taxon>Micrococcus</taxon>
    </lineage>
</organism>
<gene>
    <name evidence="2" type="ORF">FM125_06185</name>
</gene>
<dbReference type="AlphaFoldDB" id="A0A1R4J398"/>
<feature type="region of interest" description="Disordered" evidence="1">
    <location>
        <begin position="1"/>
        <end position="46"/>
    </location>
</feature>
<evidence type="ECO:0000256" key="1">
    <source>
        <dbReference type="SAM" id="MobiDB-lite"/>
    </source>
</evidence>
<proteinExistence type="predicted"/>
<name>A0A1R4J398_9MICC</name>
<reference evidence="2 3" key="1">
    <citation type="submission" date="2017-02" db="EMBL/GenBank/DDBJ databases">
        <authorList>
            <person name="Peterson S.W."/>
        </authorList>
    </citation>
    <scope>NUCLEOTIDE SEQUENCE [LARGE SCALE GENOMIC DNA]</scope>
    <source>
        <strain evidence="2 3">2B3F</strain>
    </source>
</reference>
<protein>
    <submittedName>
        <fullName evidence="2">Uncharacterized protein</fullName>
    </submittedName>
</protein>
<dbReference type="EMBL" id="FUKP01000041">
    <property type="protein sequence ID" value="SJN26508.1"/>
    <property type="molecule type" value="Genomic_DNA"/>
</dbReference>
<evidence type="ECO:0000313" key="3">
    <source>
        <dbReference type="Proteomes" id="UP000196230"/>
    </source>
</evidence>
<evidence type="ECO:0000313" key="2">
    <source>
        <dbReference type="EMBL" id="SJN26508.1"/>
    </source>
</evidence>
<sequence>MGVGGLEATGSPGTCRPPSSCPHHSPRPRPAPARHAGSPPAPRGLLHWYSGRRRLPAATAPSCRAPHGADDGARP</sequence>
<accession>A0A1R4J398</accession>